<organism evidence="8 9">
    <name type="scientific">Meloidogyne hapla</name>
    <name type="common">Root-knot nematode worm</name>
    <dbReference type="NCBI Taxonomy" id="6305"/>
    <lineage>
        <taxon>Eukaryota</taxon>
        <taxon>Metazoa</taxon>
        <taxon>Ecdysozoa</taxon>
        <taxon>Nematoda</taxon>
        <taxon>Chromadorea</taxon>
        <taxon>Rhabditida</taxon>
        <taxon>Tylenchina</taxon>
        <taxon>Tylenchomorpha</taxon>
        <taxon>Tylenchoidea</taxon>
        <taxon>Meloidogynidae</taxon>
        <taxon>Meloidogyninae</taxon>
        <taxon>Meloidogyne</taxon>
    </lineage>
</organism>
<dbReference type="AlphaFoldDB" id="A0A1I8BMM9"/>
<dbReference type="SUPFAM" id="SSF81321">
    <property type="entry name" value="Family A G protein-coupled receptor-like"/>
    <property type="match status" value="1"/>
</dbReference>
<evidence type="ECO:0000313" key="8">
    <source>
        <dbReference type="Proteomes" id="UP000095281"/>
    </source>
</evidence>
<protein>
    <submittedName>
        <fullName evidence="9">G_PROTEIN_RECEP_F1_2 domain-containing protein</fullName>
    </submittedName>
</protein>
<feature type="compositionally biased region" description="Polar residues" evidence="5">
    <location>
        <begin position="293"/>
        <end position="309"/>
    </location>
</feature>
<feature type="compositionally biased region" description="Basic residues" evidence="5">
    <location>
        <begin position="310"/>
        <end position="319"/>
    </location>
</feature>
<feature type="domain" description="G-protein coupled receptors family 1 profile" evidence="7">
    <location>
        <begin position="57"/>
        <end position="419"/>
    </location>
</feature>
<evidence type="ECO:0000256" key="2">
    <source>
        <dbReference type="ARBA" id="ARBA00022692"/>
    </source>
</evidence>
<name>A0A1I8BMM9_MELHA</name>
<feature type="transmembrane region" description="Helical" evidence="6">
    <location>
        <begin position="118"/>
        <end position="140"/>
    </location>
</feature>
<comment type="subcellular location">
    <subcellularLocation>
        <location evidence="1">Membrane</location>
    </subcellularLocation>
</comment>
<feature type="region of interest" description="Disordered" evidence="5">
    <location>
        <begin position="279"/>
        <end position="352"/>
    </location>
</feature>
<keyword evidence="2 6" id="KW-0812">Transmembrane</keyword>
<evidence type="ECO:0000313" key="9">
    <source>
        <dbReference type="WBParaSite" id="MhA1_Contig309.frz3.gene31"/>
    </source>
</evidence>
<dbReference type="PANTHER" id="PTHR47760:SF4">
    <property type="entry name" value="G-PROTEIN COUPLED RECEPTORS FAMILY 1 PROFILE DOMAIN-CONTAINING PROTEIN"/>
    <property type="match status" value="1"/>
</dbReference>
<feature type="transmembrane region" description="Helical" evidence="6">
    <location>
        <begin position="152"/>
        <end position="173"/>
    </location>
</feature>
<dbReference type="WBParaSite" id="MhA1_Contig309.frz3.gene31">
    <property type="protein sequence ID" value="MhA1_Contig309.frz3.gene31"/>
    <property type="gene ID" value="MhA1_Contig309.frz3.gene31"/>
</dbReference>
<reference evidence="9" key="1">
    <citation type="submission" date="2016-11" db="UniProtKB">
        <authorList>
            <consortium name="WormBaseParasite"/>
        </authorList>
    </citation>
    <scope>IDENTIFICATION</scope>
</reference>
<feature type="transmembrane region" description="Helical" evidence="6">
    <location>
        <begin position="370"/>
        <end position="387"/>
    </location>
</feature>
<dbReference type="InterPro" id="IPR017452">
    <property type="entry name" value="GPCR_Rhodpsn_7TM"/>
</dbReference>
<evidence type="ECO:0000259" key="7">
    <source>
        <dbReference type="PROSITE" id="PS50262"/>
    </source>
</evidence>
<feature type="transmembrane region" description="Helical" evidence="6">
    <location>
        <begin position="239"/>
        <end position="259"/>
    </location>
</feature>
<proteinExistence type="predicted"/>
<dbReference type="GO" id="GO:0004930">
    <property type="term" value="F:G protein-coupled receptor activity"/>
    <property type="evidence" value="ECO:0007669"/>
    <property type="project" value="InterPro"/>
</dbReference>
<keyword evidence="4 6" id="KW-0472">Membrane</keyword>
<evidence type="ECO:0000256" key="1">
    <source>
        <dbReference type="ARBA" id="ARBA00004370"/>
    </source>
</evidence>
<keyword evidence="3 6" id="KW-1133">Transmembrane helix</keyword>
<feature type="region of interest" description="Disordered" evidence="5">
    <location>
        <begin position="531"/>
        <end position="550"/>
    </location>
</feature>
<dbReference type="Gene3D" id="1.20.1070.10">
    <property type="entry name" value="Rhodopsin 7-helix transmembrane proteins"/>
    <property type="match status" value="1"/>
</dbReference>
<dbReference type="Proteomes" id="UP000095281">
    <property type="component" value="Unplaced"/>
</dbReference>
<evidence type="ECO:0000256" key="6">
    <source>
        <dbReference type="SAM" id="Phobius"/>
    </source>
</evidence>
<feature type="transmembrane region" description="Helical" evidence="6">
    <location>
        <begin position="46"/>
        <end position="65"/>
    </location>
</feature>
<feature type="compositionally biased region" description="Polar residues" evidence="5">
    <location>
        <begin position="558"/>
        <end position="575"/>
    </location>
</feature>
<keyword evidence="8" id="KW-1185">Reference proteome</keyword>
<dbReference type="GO" id="GO:0016020">
    <property type="term" value="C:membrane"/>
    <property type="evidence" value="ECO:0007669"/>
    <property type="project" value="UniProtKB-SubCell"/>
</dbReference>
<feature type="region of interest" description="Disordered" evidence="5">
    <location>
        <begin position="556"/>
        <end position="575"/>
    </location>
</feature>
<evidence type="ECO:0000256" key="4">
    <source>
        <dbReference type="ARBA" id="ARBA00023136"/>
    </source>
</evidence>
<feature type="transmembrane region" description="Helical" evidence="6">
    <location>
        <begin position="77"/>
        <end position="98"/>
    </location>
</feature>
<dbReference type="InterPro" id="IPR053093">
    <property type="entry name" value="GPCR-like"/>
</dbReference>
<feature type="compositionally biased region" description="Polar residues" evidence="5">
    <location>
        <begin position="332"/>
        <end position="341"/>
    </location>
</feature>
<evidence type="ECO:0000256" key="3">
    <source>
        <dbReference type="ARBA" id="ARBA00022989"/>
    </source>
</evidence>
<sequence length="619" mass="68930">MGGLDSFCQLKNDNNDLNATTIISNIAKEDPSTEALHRLKSTFRTLIVVISALGVAGNILNLMTLRSPSLRNVPFMFIRALALFDLISLTAILLHFSLEWLQIESDIVIFYEVWVQDVLINSFLVAGLYCAVLLTIERFLLIRKPLSTGRRLLSIENTVLVKIGFALLAALLLHAPMSLQWQAKCSEYEPTINDNENKEIEVHKVSCLHWARGKFNNRDLLCREPFFVLYNYYKMGRELLRFFCVLLLVILNAVIARHLQVAKRNRRLLIKRVSMTTTGTEASAVDSKPPPHNQIQRNNSANSPTCSNCHQKHHQHLNCHQHQSARAASSSPPDTCSQHNEPNIRPATPSISNNRRDINTLMRSFTEKKLTALMVAICVIFVVMAMQNEALDNAFSFQVFRQIANTAEVLNHCLNFFIFCMASSEYCRAFLSLKPVRCLLRYFPLCNTLAHGRISGSVRRRLERTHQLMLGVGNVHEAAALNCNAKNSLSKKSSIGIILTNSENGSSGGGNSGWFGGGDVNQKLWRYRRDNSVTNESNGRHRGSSGTSCTLMVERKSSSTLTTNGGPSSQDGSWQNQSFATQVQLLACSGINTTIDARAATTTDESCSITESATADDFL</sequence>
<accession>A0A1I8BMM9</accession>
<dbReference type="InterPro" id="IPR000276">
    <property type="entry name" value="GPCR_Rhodpsn"/>
</dbReference>
<dbReference type="PANTHER" id="PTHR47760">
    <property type="entry name" value="G-PROTEIN COUPLED RECEPTOR B0563.6-LIKE PROTEIN-RELATED"/>
    <property type="match status" value="1"/>
</dbReference>
<dbReference type="PROSITE" id="PS00237">
    <property type="entry name" value="G_PROTEIN_RECEP_F1_1"/>
    <property type="match status" value="1"/>
</dbReference>
<dbReference type="PROSITE" id="PS50262">
    <property type="entry name" value="G_PROTEIN_RECEP_F1_2"/>
    <property type="match status" value="1"/>
</dbReference>
<evidence type="ECO:0000256" key="5">
    <source>
        <dbReference type="SAM" id="MobiDB-lite"/>
    </source>
</evidence>